<evidence type="ECO:0000256" key="4">
    <source>
        <dbReference type="ARBA" id="ARBA00010662"/>
    </source>
</evidence>
<dbReference type="InterPro" id="IPR005900">
    <property type="entry name" value="6-phosphogluconolactonase_DevB"/>
</dbReference>
<dbReference type="GO" id="GO:0017057">
    <property type="term" value="F:6-phosphogluconolactonase activity"/>
    <property type="evidence" value="ECO:0007669"/>
    <property type="project" value="UniProtKB-UniRule"/>
</dbReference>
<dbReference type="Proteomes" id="UP000536442">
    <property type="component" value="Unassembled WGS sequence"/>
</dbReference>
<name>A0A851HPX7_9GAMM</name>
<proteinExistence type="inferred from homology"/>
<keyword evidence="10" id="KW-1185">Reference proteome</keyword>
<dbReference type="InterPro" id="IPR037171">
    <property type="entry name" value="NagB/RpiA_transferase-like"/>
</dbReference>
<evidence type="ECO:0000256" key="2">
    <source>
        <dbReference type="ARBA" id="ARBA00002681"/>
    </source>
</evidence>
<organism evidence="9 10">
    <name type="scientific">Marinobacter adhaerens</name>
    <dbReference type="NCBI Taxonomy" id="1033846"/>
    <lineage>
        <taxon>Bacteria</taxon>
        <taxon>Pseudomonadati</taxon>
        <taxon>Pseudomonadota</taxon>
        <taxon>Gammaproteobacteria</taxon>
        <taxon>Pseudomonadales</taxon>
        <taxon>Marinobacteraceae</taxon>
        <taxon>Marinobacter</taxon>
    </lineage>
</organism>
<comment type="caution">
    <text evidence="9">The sequence shown here is derived from an EMBL/GenBank/DDBJ whole genome shotgun (WGS) entry which is preliminary data.</text>
</comment>
<protein>
    <recommendedName>
        <fullName evidence="6 7">6-phosphogluconolactonase</fullName>
        <shortName evidence="7">6PGL</shortName>
        <ecNumber evidence="5 7">3.1.1.31</ecNumber>
    </recommendedName>
</protein>
<evidence type="ECO:0000313" key="10">
    <source>
        <dbReference type="Proteomes" id="UP000536442"/>
    </source>
</evidence>
<dbReference type="UniPathway" id="UPA00115">
    <property type="reaction ID" value="UER00409"/>
</dbReference>
<dbReference type="PANTHER" id="PTHR11054:SF0">
    <property type="entry name" value="6-PHOSPHOGLUCONOLACTONASE"/>
    <property type="match status" value="1"/>
</dbReference>
<gene>
    <name evidence="7 9" type="primary">pgl</name>
    <name evidence="9" type="ORF">HLV39_08400</name>
</gene>
<evidence type="ECO:0000256" key="1">
    <source>
        <dbReference type="ARBA" id="ARBA00000832"/>
    </source>
</evidence>
<dbReference type="EC" id="3.1.1.31" evidence="5 7"/>
<evidence type="ECO:0000313" key="9">
    <source>
        <dbReference type="EMBL" id="NWN91514.1"/>
    </source>
</evidence>
<feature type="domain" description="Glucosamine/galactosamine-6-phosphate isomerase" evidence="8">
    <location>
        <begin position="19"/>
        <end position="230"/>
    </location>
</feature>
<comment type="catalytic activity">
    <reaction evidence="1 7">
        <text>6-phospho-D-glucono-1,5-lactone + H2O = 6-phospho-D-gluconate + H(+)</text>
        <dbReference type="Rhea" id="RHEA:12556"/>
        <dbReference type="ChEBI" id="CHEBI:15377"/>
        <dbReference type="ChEBI" id="CHEBI:15378"/>
        <dbReference type="ChEBI" id="CHEBI:57955"/>
        <dbReference type="ChEBI" id="CHEBI:58759"/>
        <dbReference type="EC" id="3.1.1.31"/>
    </reaction>
</comment>
<comment type="pathway">
    <text evidence="3 7">Carbohydrate degradation; pentose phosphate pathway; D-ribulose 5-phosphate from D-glucose 6-phosphate (oxidative stage): step 2/3.</text>
</comment>
<keyword evidence="7 9" id="KW-0378">Hydrolase</keyword>
<dbReference type="GO" id="GO:0005975">
    <property type="term" value="P:carbohydrate metabolic process"/>
    <property type="evidence" value="ECO:0007669"/>
    <property type="project" value="UniProtKB-UniRule"/>
</dbReference>
<dbReference type="Gene3D" id="3.40.50.1360">
    <property type="match status" value="1"/>
</dbReference>
<comment type="function">
    <text evidence="2 7">Hydrolysis of 6-phosphogluconolactone to 6-phosphogluconate.</text>
</comment>
<dbReference type="PANTHER" id="PTHR11054">
    <property type="entry name" value="6-PHOSPHOGLUCONOLACTONASE"/>
    <property type="match status" value="1"/>
</dbReference>
<dbReference type="EMBL" id="JABEVQ010000004">
    <property type="protein sequence ID" value="NWN91514.1"/>
    <property type="molecule type" value="Genomic_DNA"/>
</dbReference>
<evidence type="ECO:0000259" key="8">
    <source>
        <dbReference type="Pfam" id="PF01182"/>
    </source>
</evidence>
<accession>A0A851HPX7</accession>
<evidence type="ECO:0000256" key="7">
    <source>
        <dbReference type="RuleBase" id="RU365095"/>
    </source>
</evidence>
<dbReference type="InterPro" id="IPR006148">
    <property type="entry name" value="Glc/Gal-6P_isomerase"/>
</dbReference>
<reference evidence="9 10" key="1">
    <citation type="submission" date="2020-03" db="EMBL/GenBank/DDBJ databases">
        <title>Metagenomic, metatranscriptomic, and metabolomic analyses revealed the key microbes and metabolic features during the fermentation of ganjang, Korean traditional soy sauce.</title>
        <authorList>
            <person name="Chun B.H."/>
            <person name="Jeon C.O."/>
        </authorList>
    </citation>
    <scope>NUCLEOTIDE SEQUENCE [LARGE SCALE GENOMIC DNA]</scope>
    <source>
        <strain evidence="9 10">KG14</strain>
    </source>
</reference>
<evidence type="ECO:0000256" key="3">
    <source>
        <dbReference type="ARBA" id="ARBA00004961"/>
    </source>
</evidence>
<dbReference type="Pfam" id="PF01182">
    <property type="entry name" value="Glucosamine_iso"/>
    <property type="match status" value="1"/>
</dbReference>
<dbReference type="GO" id="GO:0006098">
    <property type="term" value="P:pentose-phosphate shunt"/>
    <property type="evidence" value="ECO:0007669"/>
    <property type="project" value="UniProtKB-UniPathway"/>
</dbReference>
<evidence type="ECO:0000256" key="5">
    <source>
        <dbReference type="ARBA" id="ARBA00013198"/>
    </source>
</evidence>
<dbReference type="InterPro" id="IPR039104">
    <property type="entry name" value="6PGL"/>
</dbReference>
<dbReference type="SUPFAM" id="SSF100950">
    <property type="entry name" value="NagB/RpiA/CoA transferase-like"/>
    <property type="match status" value="1"/>
</dbReference>
<dbReference type="NCBIfam" id="TIGR01198">
    <property type="entry name" value="pgl"/>
    <property type="match status" value="1"/>
</dbReference>
<dbReference type="CDD" id="cd01400">
    <property type="entry name" value="6PGL"/>
    <property type="match status" value="1"/>
</dbReference>
<dbReference type="AlphaFoldDB" id="A0A851HPX7"/>
<evidence type="ECO:0000256" key="6">
    <source>
        <dbReference type="ARBA" id="ARBA00020337"/>
    </source>
</evidence>
<sequence length="239" mass="25547">MKMPDLALPAGIDTCFGASPQEVAERLANTVAGFLQARLEAAPRASLAVSGGSTPALFFQALSVKDLDWGRVDIVLVDERWVDEADPASNTRLVKQTLLQNKAAAAQFFSLKQPGKTPQEGLDAAEAEIAELTQPLDVLVLGMGNDGHTASLFPDAPGIEAAMDPGSRQSLAAMAPLSQAQPRITLTYAMMRTARLAILHLKGNDKMETLKRALEQPDDSLAMPVRGFLKPGLSIFWSP</sequence>
<comment type="similarity">
    <text evidence="4 7">Belongs to the glucosamine/galactosamine-6-phosphate isomerase family. 6-phosphogluconolactonase subfamily.</text>
</comment>